<evidence type="ECO:0000313" key="1">
    <source>
        <dbReference type="EMBL" id="KAF9646330.1"/>
    </source>
</evidence>
<organism evidence="1 2">
    <name type="scientific">Thelephora ganbajun</name>
    <name type="common">Ganba fungus</name>
    <dbReference type="NCBI Taxonomy" id="370292"/>
    <lineage>
        <taxon>Eukaryota</taxon>
        <taxon>Fungi</taxon>
        <taxon>Dikarya</taxon>
        <taxon>Basidiomycota</taxon>
        <taxon>Agaricomycotina</taxon>
        <taxon>Agaricomycetes</taxon>
        <taxon>Thelephorales</taxon>
        <taxon>Thelephoraceae</taxon>
        <taxon>Thelephora</taxon>
    </lineage>
</organism>
<dbReference type="EMBL" id="MU118061">
    <property type="protein sequence ID" value="KAF9646330.1"/>
    <property type="molecule type" value="Genomic_DNA"/>
</dbReference>
<dbReference type="Proteomes" id="UP000886501">
    <property type="component" value="Unassembled WGS sequence"/>
</dbReference>
<comment type="caution">
    <text evidence="1">The sequence shown here is derived from an EMBL/GenBank/DDBJ whole genome shotgun (WGS) entry which is preliminary data.</text>
</comment>
<keyword evidence="2" id="KW-1185">Reference proteome</keyword>
<accession>A0ACB6Z9E5</accession>
<sequence length="191" mass="21267">MSRSKSLFAYHIEALIPPSPGAANASQTPQKFSGDKDVQFFTVGNLGGRTLVIYMKKNLDSVFRVLESVIGKTNKKTKAQPPIGRRSVYGLNGRNDSAFIMRVSHDPSAFLPSDSSDLLFLKARIVILCSKGFDIVDLSNFKSITIPQKGDPRSEKLAMTCELCRPMGMFKLNRDEFLLCYDEFGLYVDIV</sequence>
<evidence type="ECO:0000313" key="2">
    <source>
        <dbReference type="Proteomes" id="UP000886501"/>
    </source>
</evidence>
<reference evidence="1" key="2">
    <citation type="journal article" date="2020" name="Nat. Commun.">
        <title>Large-scale genome sequencing of mycorrhizal fungi provides insights into the early evolution of symbiotic traits.</title>
        <authorList>
            <person name="Miyauchi S."/>
            <person name="Kiss E."/>
            <person name="Kuo A."/>
            <person name="Drula E."/>
            <person name="Kohler A."/>
            <person name="Sanchez-Garcia M."/>
            <person name="Morin E."/>
            <person name="Andreopoulos B."/>
            <person name="Barry K.W."/>
            <person name="Bonito G."/>
            <person name="Buee M."/>
            <person name="Carver A."/>
            <person name="Chen C."/>
            <person name="Cichocki N."/>
            <person name="Clum A."/>
            <person name="Culley D."/>
            <person name="Crous P.W."/>
            <person name="Fauchery L."/>
            <person name="Girlanda M."/>
            <person name="Hayes R.D."/>
            <person name="Keri Z."/>
            <person name="LaButti K."/>
            <person name="Lipzen A."/>
            <person name="Lombard V."/>
            <person name="Magnuson J."/>
            <person name="Maillard F."/>
            <person name="Murat C."/>
            <person name="Nolan M."/>
            <person name="Ohm R.A."/>
            <person name="Pangilinan J."/>
            <person name="Pereira M.F."/>
            <person name="Perotto S."/>
            <person name="Peter M."/>
            <person name="Pfister S."/>
            <person name="Riley R."/>
            <person name="Sitrit Y."/>
            <person name="Stielow J.B."/>
            <person name="Szollosi G."/>
            <person name="Zifcakova L."/>
            <person name="Stursova M."/>
            <person name="Spatafora J.W."/>
            <person name="Tedersoo L."/>
            <person name="Vaario L.M."/>
            <person name="Yamada A."/>
            <person name="Yan M."/>
            <person name="Wang P."/>
            <person name="Xu J."/>
            <person name="Bruns T."/>
            <person name="Baldrian P."/>
            <person name="Vilgalys R."/>
            <person name="Dunand C."/>
            <person name="Henrissat B."/>
            <person name="Grigoriev I.V."/>
            <person name="Hibbett D."/>
            <person name="Nagy L.G."/>
            <person name="Martin F.M."/>
        </authorList>
    </citation>
    <scope>NUCLEOTIDE SEQUENCE</scope>
    <source>
        <strain evidence="1">P2</strain>
    </source>
</reference>
<gene>
    <name evidence="1" type="ORF">BDM02DRAFT_3188937</name>
</gene>
<protein>
    <submittedName>
        <fullName evidence="1">Uncharacterized protein</fullName>
    </submittedName>
</protein>
<name>A0ACB6Z9E5_THEGA</name>
<reference evidence="1" key="1">
    <citation type="submission" date="2019-10" db="EMBL/GenBank/DDBJ databases">
        <authorList>
            <consortium name="DOE Joint Genome Institute"/>
            <person name="Kuo A."/>
            <person name="Miyauchi S."/>
            <person name="Kiss E."/>
            <person name="Drula E."/>
            <person name="Kohler A."/>
            <person name="Sanchez-Garcia M."/>
            <person name="Andreopoulos B."/>
            <person name="Barry K.W."/>
            <person name="Bonito G."/>
            <person name="Buee M."/>
            <person name="Carver A."/>
            <person name="Chen C."/>
            <person name="Cichocki N."/>
            <person name="Clum A."/>
            <person name="Culley D."/>
            <person name="Crous P.W."/>
            <person name="Fauchery L."/>
            <person name="Girlanda M."/>
            <person name="Hayes R."/>
            <person name="Keri Z."/>
            <person name="Labutti K."/>
            <person name="Lipzen A."/>
            <person name="Lombard V."/>
            <person name="Magnuson J."/>
            <person name="Maillard F."/>
            <person name="Morin E."/>
            <person name="Murat C."/>
            <person name="Nolan M."/>
            <person name="Ohm R."/>
            <person name="Pangilinan J."/>
            <person name="Pereira M."/>
            <person name="Perotto S."/>
            <person name="Peter M."/>
            <person name="Riley R."/>
            <person name="Sitrit Y."/>
            <person name="Stielow B."/>
            <person name="Szollosi G."/>
            <person name="Zifcakova L."/>
            <person name="Stursova M."/>
            <person name="Spatafora J.W."/>
            <person name="Tedersoo L."/>
            <person name="Vaario L.-M."/>
            <person name="Yamada A."/>
            <person name="Yan M."/>
            <person name="Wang P."/>
            <person name="Xu J."/>
            <person name="Bruns T."/>
            <person name="Baldrian P."/>
            <person name="Vilgalys R."/>
            <person name="Henrissat B."/>
            <person name="Grigoriev I.V."/>
            <person name="Hibbett D."/>
            <person name="Nagy L.G."/>
            <person name="Martin F.M."/>
        </authorList>
    </citation>
    <scope>NUCLEOTIDE SEQUENCE</scope>
    <source>
        <strain evidence="1">P2</strain>
    </source>
</reference>
<proteinExistence type="predicted"/>